<reference evidence="2 3" key="1">
    <citation type="journal article" date="2016" name="Mol. Biol. Evol.">
        <title>Comparative Genomics of Early-Diverging Mushroom-Forming Fungi Provides Insights into the Origins of Lignocellulose Decay Capabilities.</title>
        <authorList>
            <person name="Nagy L.G."/>
            <person name="Riley R."/>
            <person name="Tritt A."/>
            <person name="Adam C."/>
            <person name="Daum C."/>
            <person name="Floudas D."/>
            <person name="Sun H."/>
            <person name="Yadav J.S."/>
            <person name="Pangilinan J."/>
            <person name="Larsson K.H."/>
            <person name="Matsuura K."/>
            <person name="Barry K."/>
            <person name="Labutti K."/>
            <person name="Kuo R."/>
            <person name="Ohm R.A."/>
            <person name="Bhattacharya S.S."/>
            <person name="Shirouzu T."/>
            <person name="Yoshinaga Y."/>
            <person name="Martin F.M."/>
            <person name="Grigoriev I.V."/>
            <person name="Hibbett D.S."/>
        </authorList>
    </citation>
    <scope>NUCLEOTIDE SEQUENCE [LARGE SCALE GENOMIC DNA]</scope>
    <source>
        <strain evidence="2 3">HHB10207 ss-3</strain>
    </source>
</reference>
<evidence type="ECO:0000256" key="1">
    <source>
        <dbReference type="SAM" id="MobiDB-lite"/>
    </source>
</evidence>
<dbReference type="EMBL" id="KV428036">
    <property type="protein sequence ID" value="KZT40196.1"/>
    <property type="molecule type" value="Genomic_DNA"/>
</dbReference>
<feature type="region of interest" description="Disordered" evidence="1">
    <location>
        <begin position="311"/>
        <end position="347"/>
    </location>
</feature>
<protein>
    <submittedName>
        <fullName evidence="2">Uncharacterized protein</fullName>
    </submittedName>
</protein>
<feature type="region of interest" description="Disordered" evidence="1">
    <location>
        <begin position="134"/>
        <end position="170"/>
    </location>
</feature>
<dbReference type="AlphaFoldDB" id="A0A166F239"/>
<proteinExistence type="predicted"/>
<feature type="compositionally biased region" description="Acidic residues" evidence="1">
    <location>
        <begin position="140"/>
        <end position="158"/>
    </location>
</feature>
<evidence type="ECO:0000313" key="3">
    <source>
        <dbReference type="Proteomes" id="UP000076798"/>
    </source>
</evidence>
<accession>A0A166F239</accession>
<sequence>MASEVRGNETRKYATSDIMPNLRCERELGPTIGVSKAKFQLTRKAIKLKSITNVKNDWTKDADNRKENHSNPEIGKPKLIVLQHLLGEAVRKKRYFEYANVIGIVVFHESHCLTRQNDVGSELQMNSAIWDPGVRGGFSEAEESDEPAASCEEDDEDGGPVNDGVDSDPGFISGGTRINLGTGTLVVYFLPRVELPTEFNDPVDSLDDDRATALGFNSEEREGRRASESVEPFKERMPKLPEAVTPEWITVEIREAIPRRKQFFAKRRSQKHRDERQGMRRNEWTKTEIAALAPDLVEPLTLEAELEVVTGVDQPDLNTEPAEADEGQNRPASPRHLLRNKTAVCVS</sequence>
<gene>
    <name evidence="2" type="ORF">SISSUDRAFT_1032158</name>
</gene>
<keyword evidence="3" id="KW-1185">Reference proteome</keyword>
<organism evidence="2 3">
    <name type="scientific">Sistotremastrum suecicum HHB10207 ss-3</name>
    <dbReference type="NCBI Taxonomy" id="1314776"/>
    <lineage>
        <taxon>Eukaryota</taxon>
        <taxon>Fungi</taxon>
        <taxon>Dikarya</taxon>
        <taxon>Basidiomycota</taxon>
        <taxon>Agaricomycotina</taxon>
        <taxon>Agaricomycetes</taxon>
        <taxon>Sistotremastrales</taxon>
        <taxon>Sistotremastraceae</taxon>
        <taxon>Sistotremastrum</taxon>
    </lineage>
</organism>
<name>A0A166F239_9AGAM</name>
<evidence type="ECO:0000313" key="2">
    <source>
        <dbReference type="EMBL" id="KZT40196.1"/>
    </source>
</evidence>
<dbReference type="Proteomes" id="UP000076798">
    <property type="component" value="Unassembled WGS sequence"/>
</dbReference>